<dbReference type="PANTHER" id="PTHR36933">
    <property type="entry name" value="SLL0788 PROTEIN"/>
    <property type="match status" value="1"/>
</dbReference>
<evidence type="ECO:0000313" key="3">
    <source>
        <dbReference type="EMBL" id="TKI08322.1"/>
    </source>
</evidence>
<feature type="domain" description="DUF305" evidence="2">
    <location>
        <begin position="69"/>
        <end position="125"/>
    </location>
</feature>
<dbReference type="PANTHER" id="PTHR36933:SF1">
    <property type="entry name" value="SLL0788 PROTEIN"/>
    <property type="match status" value="1"/>
</dbReference>
<sequence>MRKPITRLPLLALLFVAPVALADTGMSGMTGMNTEGDMQGLSPASQAYISSMADMHEHMLEGVKDDNPDVAFAQGMIPHHQGAVAMAEIELKYGKDPQLRGLAENIIKAQQAEIKFMQAWLDAHPHDTH</sequence>
<accession>A0ABY2SRD8</accession>
<dbReference type="RefSeq" id="WP_136988596.1">
    <property type="nucleotide sequence ID" value="NZ_SZPQ01000002.1"/>
</dbReference>
<dbReference type="InterPro" id="IPR005183">
    <property type="entry name" value="DUF305_CopM-like"/>
</dbReference>
<keyword evidence="4" id="KW-1185">Reference proteome</keyword>
<proteinExistence type="predicted"/>
<feature type="signal peptide" evidence="1">
    <location>
        <begin position="1"/>
        <end position="22"/>
    </location>
</feature>
<evidence type="ECO:0000256" key="1">
    <source>
        <dbReference type="SAM" id="SignalP"/>
    </source>
</evidence>
<comment type="caution">
    <text evidence="3">The sequence shown here is derived from an EMBL/GenBank/DDBJ whole genome shotgun (WGS) entry which is preliminary data.</text>
</comment>
<protein>
    <submittedName>
        <fullName evidence="3">DUF305 domain-containing protein</fullName>
    </submittedName>
</protein>
<dbReference type="Pfam" id="PF03713">
    <property type="entry name" value="DUF305"/>
    <property type="match status" value="1"/>
</dbReference>
<dbReference type="Gene3D" id="1.20.1260.10">
    <property type="match status" value="1"/>
</dbReference>
<keyword evidence="1" id="KW-0732">Signal</keyword>
<dbReference type="Proteomes" id="UP000305202">
    <property type="component" value="Unassembled WGS sequence"/>
</dbReference>
<gene>
    <name evidence="3" type="ORF">FCN80_04040</name>
</gene>
<name>A0ABY2SRD8_9HYPH</name>
<organism evidence="3 4">
    <name type="scientific">Martelella alba</name>
    <dbReference type="NCBI Taxonomy" id="2590451"/>
    <lineage>
        <taxon>Bacteria</taxon>
        <taxon>Pseudomonadati</taxon>
        <taxon>Pseudomonadota</taxon>
        <taxon>Alphaproteobacteria</taxon>
        <taxon>Hyphomicrobiales</taxon>
        <taxon>Aurantimonadaceae</taxon>
        <taxon>Martelella</taxon>
    </lineage>
</organism>
<evidence type="ECO:0000259" key="2">
    <source>
        <dbReference type="Pfam" id="PF03713"/>
    </source>
</evidence>
<feature type="chain" id="PRO_5045385256" evidence="1">
    <location>
        <begin position="23"/>
        <end position="129"/>
    </location>
</feature>
<dbReference type="EMBL" id="SZPQ01000002">
    <property type="protein sequence ID" value="TKI08322.1"/>
    <property type="molecule type" value="Genomic_DNA"/>
</dbReference>
<evidence type="ECO:0000313" key="4">
    <source>
        <dbReference type="Proteomes" id="UP000305202"/>
    </source>
</evidence>
<reference evidence="3 4" key="1">
    <citation type="submission" date="2019-04" db="EMBL/GenBank/DDBJ databases">
        <authorList>
            <person name="Li M."/>
            <person name="Gao C."/>
        </authorList>
    </citation>
    <scope>NUCLEOTIDE SEQUENCE [LARGE SCALE GENOMIC DNA]</scope>
    <source>
        <strain evidence="3 4">BGMRC 2031</strain>
    </source>
</reference>
<dbReference type="InterPro" id="IPR012347">
    <property type="entry name" value="Ferritin-like"/>
</dbReference>